<dbReference type="InterPro" id="IPR050250">
    <property type="entry name" value="Macrolide_Exporter_MacB"/>
</dbReference>
<sequence length="848" mass="91248">MFGRRPQGDFDEEAEHDARRNSGNVAAARDRSHHAPASAWLEGFGRDLRHAWSALLRTPSFLVTCVGTLALAIGAVAGMFSVVNSVLVRPLPFRDPDRLVAVMGTAPGSDLPERFDLSADFYVQYKERSKLLDGIALLSSGTSTLRADTRVERVPMAWPTIDLFETFGVRPQLGRLPVAEDGDQVVVISDRLWTSWFGRDPSVVGRSYFVSDGMKEVIGVMPPEFRYPSDETMLWVANPVRLEDLRPGQLGAVVVGRMKPGVTAEQLSAELTTLSKQLPARFGGPPSYARLIEQHRARVEPLLERMVGRTARTSLWLLLGAVCVALVIACANVTNLFLVRAERRAPELGVRRALGASPGQLVRFQLAEALLVALPAGLLAIALSAATLPLFLAAAPRGIPRLGAVRLDLATVAATFVLVLLTALVCGAVPALRASSANLSSMRDGGRTATARRHGFRNALVVGQTALALTLLIGAALLLQSFSRLRNVDPGYETDGIYTFQFAPDQPHLTDGPAWGRLHLAFMDQLRALPGVTGVGLVNNIPLDEGTPMGSFFSDAMPEADGGARFGMNFTAGDYFRVMGISLQEGRTFTNEEAFTPNSSVIVSRSVVRKLWPNASGLGQRLRVATPRDGVLPFTVVGVVEDVKQDDWREAAEAVVYFPLTGPAPGTWQMGSPAYAVKSSRADALRDEVRELVRQVAPEAPVYREYTMEFLARRSTTELSFTMLTFAVVSGLTLLLAAVGLYGVLSSVVAGRTREIGVRMALGATPRAVRRQVVGQGTRVVLVGVAIGLVAAFASTRFLTALLYEVEAVEPGLFALTSGLMVVIGLAASYLPARRASSVDPVVSLRSD</sequence>
<feature type="transmembrane region" description="Helical" evidence="8">
    <location>
        <begin position="369"/>
        <end position="395"/>
    </location>
</feature>
<keyword evidence="5 8" id="KW-0472">Membrane</keyword>
<dbReference type="RefSeq" id="WP_206720792.1">
    <property type="nucleotide sequence ID" value="NZ_CP071090.1"/>
</dbReference>
<evidence type="ECO:0000256" key="2">
    <source>
        <dbReference type="ARBA" id="ARBA00022475"/>
    </source>
</evidence>
<evidence type="ECO:0000256" key="3">
    <source>
        <dbReference type="ARBA" id="ARBA00022692"/>
    </source>
</evidence>
<evidence type="ECO:0000313" key="12">
    <source>
        <dbReference type="Proteomes" id="UP000662747"/>
    </source>
</evidence>
<feature type="transmembrane region" description="Helical" evidence="8">
    <location>
        <begin position="780"/>
        <end position="800"/>
    </location>
</feature>
<dbReference type="Pfam" id="PF02687">
    <property type="entry name" value="FtsX"/>
    <property type="match status" value="2"/>
</dbReference>
<keyword evidence="2" id="KW-1003">Cell membrane</keyword>
<evidence type="ECO:0000256" key="1">
    <source>
        <dbReference type="ARBA" id="ARBA00004651"/>
    </source>
</evidence>
<comment type="similarity">
    <text evidence="6">Belongs to the ABC-4 integral membrane protein family.</text>
</comment>
<evidence type="ECO:0000256" key="6">
    <source>
        <dbReference type="ARBA" id="ARBA00038076"/>
    </source>
</evidence>
<keyword evidence="12" id="KW-1185">Reference proteome</keyword>
<evidence type="ECO:0000256" key="5">
    <source>
        <dbReference type="ARBA" id="ARBA00023136"/>
    </source>
</evidence>
<dbReference type="Proteomes" id="UP000662747">
    <property type="component" value="Chromosome"/>
</dbReference>
<keyword evidence="4 8" id="KW-1133">Transmembrane helix</keyword>
<feature type="transmembrane region" description="Helical" evidence="8">
    <location>
        <begin position="459"/>
        <end position="479"/>
    </location>
</feature>
<gene>
    <name evidence="11" type="ORF">JY651_28100</name>
</gene>
<dbReference type="NCBIfam" id="TIGR03434">
    <property type="entry name" value="ADOP"/>
    <property type="match status" value="1"/>
</dbReference>
<feature type="transmembrane region" description="Helical" evidence="8">
    <location>
        <begin position="407"/>
        <end position="432"/>
    </location>
</feature>
<feature type="domain" description="ABC3 transporter permease C-terminal" evidence="9">
    <location>
        <begin position="728"/>
        <end position="841"/>
    </location>
</feature>
<feature type="domain" description="MacB-like periplasmic core" evidence="10">
    <location>
        <begin position="460"/>
        <end position="663"/>
    </location>
</feature>
<evidence type="ECO:0000259" key="9">
    <source>
        <dbReference type="Pfam" id="PF02687"/>
    </source>
</evidence>
<protein>
    <submittedName>
        <fullName evidence="11">ABC transporter permease</fullName>
    </submittedName>
</protein>
<feature type="transmembrane region" description="Helical" evidence="8">
    <location>
        <begin position="812"/>
        <end position="831"/>
    </location>
</feature>
<dbReference type="PANTHER" id="PTHR30572:SF4">
    <property type="entry name" value="ABC TRANSPORTER PERMEASE YTRF"/>
    <property type="match status" value="1"/>
</dbReference>
<evidence type="ECO:0000256" key="4">
    <source>
        <dbReference type="ARBA" id="ARBA00022989"/>
    </source>
</evidence>
<dbReference type="InterPro" id="IPR003838">
    <property type="entry name" value="ABC3_permease_C"/>
</dbReference>
<evidence type="ECO:0000256" key="8">
    <source>
        <dbReference type="SAM" id="Phobius"/>
    </source>
</evidence>
<feature type="transmembrane region" description="Helical" evidence="8">
    <location>
        <begin position="61"/>
        <end position="88"/>
    </location>
</feature>
<proteinExistence type="inferred from homology"/>
<dbReference type="InterPro" id="IPR017800">
    <property type="entry name" value="ADOP"/>
</dbReference>
<dbReference type="EMBL" id="CP071090">
    <property type="protein sequence ID" value="QSQ19204.1"/>
    <property type="molecule type" value="Genomic_DNA"/>
</dbReference>
<comment type="subcellular location">
    <subcellularLocation>
        <location evidence="1">Cell membrane</location>
        <topology evidence="1">Multi-pass membrane protein</topology>
    </subcellularLocation>
</comment>
<evidence type="ECO:0000313" key="11">
    <source>
        <dbReference type="EMBL" id="QSQ19204.1"/>
    </source>
</evidence>
<accession>A0ABX7NP15</accession>
<keyword evidence="3 8" id="KW-0812">Transmembrane</keyword>
<feature type="domain" description="MacB-like periplasmic core" evidence="10">
    <location>
        <begin position="66"/>
        <end position="273"/>
    </location>
</feature>
<feature type="domain" description="ABC3 transporter permease C-terminal" evidence="9">
    <location>
        <begin position="321"/>
        <end position="438"/>
    </location>
</feature>
<name>A0ABX7NP15_9BACT</name>
<feature type="region of interest" description="Disordered" evidence="7">
    <location>
        <begin position="1"/>
        <end position="31"/>
    </location>
</feature>
<dbReference type="PANTHER" id="PTHR30572">
    <property type="entry name" value="MEMBRANE COMPONENT OF TRANSPORTER-RELATED"/>
    <property type="match status" value="1"/>
</dbReference>
<feature type="transmembrane region" description="Helical" evidence="8">
    <location>
        <begin position="721"/>
        <end position="745"/>
    </location>
</feature>
<evidence type="ECO:0000256" key="7">
    <source>
        <dbReference type="SAM" id="MobiDB-lite"/>
    </source>
</evidence>
<reference evidence="11 12" key="1">
    <citation type="submission" date="2021-02" db="EMBL/GenBank/DDBJ databases">
        <title>De Novo genome assembly of isolated myxobacteria.</title>
        <authorList>
            <person name="Stevens D.C."/>
        </authorList>
    </citation>
    <scope>NUCLEOTIDE SEQUENCE [LARGE SCALE GENOMIC DNA]</scope>
    <source>
        <strain evidence="12">SCPEA02</strain>
    </source>
</reference>
<dbReference type="Pfam" id="PF12704">
    <property type="entry name" value="MacB_PCD"/>
    <property type="match status" value="2"/>
</dbReference>
<feature type="transmembrane region" description="Helical" evidence="8">
    <location>
        <begin position="315"/>
        <end position="338"/>
    </location>
</feature>
<dbReference type="InterPro" id="IPR025857">
    <property type="entry name" value="MacB_PCD"/>
</dbReference>
<organism evidence="11 12">
    <name type="scientific">Pyxidicoccus parkwayensis</name>
    <dbReference type="NCBI Taxonomy" id="2813578"/>
    <lineage>
        <taxon>Bacteria</taxon>
        <taxon>Pseudomonadati</taxon>
        <taxon>Myxococcota</taxon>
        <taxon>Myxococcia</taxon>
        <taxon>Myxococcales</taxon>
        <taxon>Cystobacterineae</taxon>
        <taxon>Myxococcaceae</taxon>
        <taxon>Pyxidicoccus</taxon>
    </lineage>
</organism>
<evidence type="ECO:0000259" key="10">
    <source>
        <dbReference type="Pfam" id="PF12704"/>
    </source>
</evidence>